<accession>A0AAD4R9D7</accession>
<keyword evidence="8" id="KW-1185">Reference proteome</keyword>
<comment type="similarity">
    <text evidence="2">Belongs to the BRK1 family.</text>
</comment>
<dbReference type="GO" id="GO:0005856">
    <property type="term" value="C:cytoskeleton"/>
    <property type="evidence" value="ECO:0007669"/>
    <property type="project" value="UniProtKB-SubCell"/>
</dbReference>
<dbReference type="GO" id="GO:0008064">
    <property type="term" value="P:regulation of actin polymerization or depolymerization"/>
    <property type="evidence" value="ECO:0007669"/>
    <property type="project" value="TreeGrafter"/>
</dbReference>
<sequence length="283" mass="32826">MSEAQSNQRSPIPLPLKNNTHELIRRRFTQLTADLWNLTRRWEELEAETYTLLQQIVNTRTQLKGCLKDSNSKFMFAAEEIIRDVDRLCSSLMPTYTTILDKFAKAAETIPALRDCCHNEMPECSSLRTKADKLSETIPQLLLLYRRELEFKQDAIHELACWSDDNDKSAEPLFSAILSSWQNSIYHRFCELKNILNRNSKMSSSSSLMSQAPVPIQRQLREDWDNREFIQLISDNVKHIADFLSHFELACKSKLAALLDKITALERKVEFLEARITRGETLN</sequence>
<evidence type="ECO:0000256" key="1">
    <source>
        <dbReference type="ARBA" id="ARBA00004245"/>
    </source>
</evidence>
<dbReference type="Gene3D" id="1.20.5.110">
    <property type="match status" value="1"/>
</dbReference>
<name>A0AAD4R9D7_9BILA</name>
<gene>
    <name evidence="7" type="ORF">DdX_06174</name>
</gene>
<dbReference type="EMBL" id="JAKKPZ010000007">
    <property type="protein sequence ID" value="KAI1719053.1"/>
    <property type="molecule type" value="Genomic_DNA"/>
</dbReference>
<keyword evidence="3" id="KW-0963">Cytoplasm</keyword>
<evidence type="ECO:0000313" key="7">
    <source>
        <dbReference type="EMBL" id="KAI1719053.1"/>
    </source>
</evidence>
<evidence type="ECO:0000256" key="4">
    <source>
        <dbReference type="ARBA" id="ARBA00023054"/>
    </source>
</evidence>
<evidence type="ECO:0000313" key="8">
    <source>
        <dbReference type="Proteomes" id="UP001201812"/>
    </source>
</evidence>
<dbReference type="Proteomes" id="UP001201812">
    <property type="component" value="Unassembled WGS sequence"/>
</dbReference>
<dbReference type="PANTHER" id="PTHR33668">
    <property type="entry name" value="PROTEIN BRICK1"/>
    <property type="match status" value="1"/>
</dbReference>
<dbReference type="GO" id="GO:0048870">
    <property type="term" value="P:cell motility"/>
    <property type="evidence" value="ECO:0007669"/>
    <property type="project" value="TreeGrafter"/>
</dbReference>
<dbReference type="PANTHER" id="PTHR33668:SF1">
    <property type="entry name" value="PROTEIN BRICK1"/>
    <property type="match status" value="1"/>
</dbReference>
<dbReference type="GO" id="GO:0007015">
    <property type="term" value="P:actin filament organization"/>
    <property type="evidence" value="ECO:0007669"/>
    <property type="project" value="InterPro"/>
</dbReference>
<proteinExistence type="inferred from homology"/>
<feature type="coiled-coil region" evidence="6">
    <location>
        <begin position="255"/>
        <end position="282"/>
    </location>
</feature>
<keyword evidence="4 6" id="KW-0175">Coiled coil</keyword>
<keyword evidence="5" id="KW-0206">Cytoskeleton</keyword>
<evidence type="ECO:0000256" key="3">
    <source>
        <dbReference type="ARBA" id="ARBA00022490"/>
    </source>
</evidence>
<evidence type="ECO:0000256" key="6">
    <source>
        <dbReference type="SAM" id="Coils"/>
    </source>
</evidence>
<evidence type="ECO:0000256" key="5">
    <source>
        <dbReference type="ARBA" id="ARBA00023212"/>
    </source>
</evidence>
<comment type="caution">
    <text evidence="7">The sequence shown here is derived from an EMBL/GenBank/DDBJ whole genome shotgun (WGS) entry which is preliminary data.</text>
</comment>
<dbReference type="GO" id="GO:0044877">
    <property type="term" value="F:protein-containing complex binding"/>
    <property type="evidence" value="ECO:0007669"/>
    <property type="project" value="InterPro"/>
</dbReference>
<dbReference type="GO" id="GO:0031209">
    <property type="term" value="C:SCAR complex"/>
    <property type="evidence" value="ECO:0007669"/>
    <property type="project" value="InterPro"/>
</dbReference>
<evidence type="ECO:0000256" key="2">
    <source>
        <dbReference type="ARBA" id="ARBA00005620"/>
    </source>
</evidence>
<organism evidence="7 8">
    <name type="scientific">Ditylenchus destructor</name>
    <dbReference type="NCBI Taxonomy" id="166010"/>
    <lineage>
        <taxon>Eukaryota</taxon>
        <taxon>Metazoa</taxon>
        <taxon>Ecdysozoa</taxon>
        <taxon>Nematoda</taxon>
        <taxon>Chromadorea</taxon>
        <taxon>Rhabditida</taxon>
        <taxon>Tylenchina</taxon>
        <taxon>Tylenchomorpha</taxon>
        <taxon>Sphaerularioidea</taxon>
        <taxon>Anguinidae</taxon>
        <taxon>Anguininae</taxon>
        <taxon>Ditylenchus</taxon>
    </lineage>
</organism>
<reference evidence="7" key="1">
    <citation type="submission" date="2022-01" db="EMBL/GenBank/DDBJ databases">
        <title>Genome Sequence Resource for Two Populations of Ditylenchus destructor, the Migratory Endoparasitic Phytonematode.</title>
        <authorList>
            <person name="Zhang H."/>
            <person name="Lin R."/>
            <person name="Xie B."/>
        </authorList>
    </citation>
    <scope>NUCLEOTIDE SEQUENCE</scope>
    <source>
        <strain evidence="7">BazhouSP</strain>
    </source>
</reference>
<comment type="subcellular location">
    <subcellularLocation>
        <location evidence="1">Cytoplasm</location>
        <location evidence="1">Cytoskeleton</location>
    </subcellularLocation>
</comment>
<dbReference type="InterPro" id="IPR033378">
    <property type="entry name" value="BRICK1"/>
</dbReference>
<dbReference type="AlphaFoldDB" id="A0AAD4R9D7"/>
<protein>
    <submittedName>
        <fullName evidence="7">Protein BRICK1</fullName>
    </submittedName>
</protein>